<evidence type="ECO:0000313" key="3">
    <source>
        <dbReference type="Proteomes" id="UP000034764"/>
    </source>
</evidence>
<dbReference type="Pfam" id="PF01966">
    <property type="entry name" value="HD"/>
    <property type="match status" value="1"/>
</dbReference>
<evidence type="ECO:0000259" key="1">
    <source>
        <dbReference type="Pfam" id="PF01966"/>
    </source>
</evidence>
<keyword evidence="2" id="KW-0378">Hydrolase</keyword>
<dbReference type="InterPro" id="IPR006674">
    <property type="entry name" value="HD_domain"/>
</dbReference>
<dbReference type="PANTHER" id="PTHR38659:SF1">
    <property type="entry name" value="METAL DEPENDENT PHOSPHOHYDROLASE"/>
    <property type="match status" value="1"/>
</dbReference>
<organism evidence="2 3">
    <name type="scientific">Candidatus Yanofskybacteria bacterium GW2011_GWD2_39_48</name>
    <dbReference type="NCBI Taxonomy" id="1619031"/>
    <lineage>
        <taxon>Bacteria</taxon>
        <taxon>Candidatus Yanofskyibacteriota</taxon>
    </lineage>
</organism>
<protein>
    <submittedName>
        <fullName evidence="2">Metal dependent phosphohydrolase</fullName>
    </submittedName>
</protein>
<dbReference type="PANTHER" id="PTHR38659">
    <property type="entry name" value="METAL-DEPENDENT PHOSPHOHYDROLASE"/>
    <property type="match status" value="1"/>
</dbReference>
<dbReference type="AlphaFoldDB" id="A0A0G0PAY2"/>
<reference evidence="2 3" key="1">
    <citation type="journal article" date="2015" name="Nature">
        <title>rRNA introns, odd ribosomes, and small enigmatic genomes across a large radiation of phyla.</title>
        <authorList>
            <person name="Brown C.T."/>
            <person name="Hug L.A."/>
            <person name="Thomas B.C."/>
            <person name="Sharon I."/>
            <person name="Castelle C.J."/>
            <person name="Singh A."/>
            <person name="Wilkins M.J."/>
            <person name="Williams K.H."/>
            <person name="Banfield J.F."/>
        </authorList>
    </citation>
    <scope>NUCLEOTIDE SEQUENCE [LARGE SCALE GENOMIC DNA]</scope>
</reference>
<gene>
    <name evidence="2" type="ORF">UT53_C0044G0004</name>
</gene>
<dbReference type="InterPro" id="IPR003607">
    <property type="entry name" value="HD/PDEase_dom"/>
</dbReference>
<dbReference type="InterPro" id="IPR006675">
    <property type="entry name" value="HDIG_dom"/>
</dbReference>
<dbReference type="EMBL" id="LBXD01000044">
    <property type="protein sequence ID" value="KKR22271.1"/>
    <property type="molecule type" value="Genomic_DNA"/>
</dbReference>
<dbReference type="Proteomes" id="UP000034764">
    <property type="component" value="Unassembled WGS sequence"/>
</dbReference>
<dbReference type="GO" id="GO:0016787">
    <property type="term" value="F:hydrolase activity"/>
    <property type="evidence" value="ECO:0007669"/>
    <property type="project" value="UniProtKB-KW"/>
</dbReference>
<dbReference type="Gene3D" id="1.10.3210.10">
    <property type="entry name" value="Hypothetical protein af1432"/>
    <property type="match status" value="1"/>
</dbReference>
<dbReference type="CDD" id="cd00077">
    <property type="entry name" value="HDc"/>
    <property type="match status" value="1"/>
</dbReference>
<accession>A0A0G0PAY2</accession>
<dbReference type="SUPFAM" id="SSF109604">
    <property type="entry name" value="HD-domain/PDEase-like"/>
    <property type="match status" value="1"/>
</dbReference>
<proteinExistence type="predicted"/>
<comment type="caution">
    <text evidence="2">The sequence shown here is derived from an EMBL/GenBank/DDBJ whole genome shotgun (WGS) entry which is preliminary data.</text>
</comment>
<feature type="domain" description="HD" evidence="1">
    <location>
        <begin position="20"/>
        <end position="107"/>
    </location>
</feature>
<name>A0A0G0PAY2_9BACT</name>
<evidence type="ECO:0000313" key="2">
    <source>
        <dbReference type="EMBL" id="KKR22271.1"/>
    </source>
</evidence>
<sequence length="182" mass="20207">MKDKALGFLDQKIINPNMKKHSLAVGAIMVGLAKHFGENEEEWEVAGILHDIDYEETNKELDKHTIIGSKFVEDNGFSKEIAHAILVHNAMHNIPPETRFDKALFCADPMSGLVTATALVLPSKKLADVKAESVVNRFYEKNFAKGANRECIKVCEQIGLPLEKFSIIALVAMQSIFDQLGL</sequence>
<dbReference type="NCBIfam" id="TIGR00277">
    <property type="entry name" value="HDIG"/>
    <property type="match status" value="1"/>
</dbReference>